<reference evidence="1" key="1">
    <citation type="submission" date="2014-09" db="EMBL/GenBank/DDBJ databases">
        <authorList>
            <person name="Magalhaes I.L.F."/>
            <person name="Oliveira U."/>
            <person name="Santos F.R."/>
            <person name="Vidigal T.H.D.A."/>
            <person name="Brescovit A.D."/>
            <person name="Santos A.J."/>
        </authorList>
    </citation>
    <scope>NUCLEOTIDE SEQUENCE</scope>
    <source>
        <tissue evidence="1">Shoot tissue taken approximately 20 cm above the soil surface</tissue>
    </source>
</reference>
<sequence>MILSRYRHISIE</sequence>
<evidence type="ECO:0000313" key="1">
    <source>
        <dbReference type="EMBL" id="JAD73711.1"/>
    </source>
</evidence>
<name>A0A0A9CDR3_ARUDO</name>
<reference evidence="1" key="2">
    <citation type="journal article" date="2015" name="Data Brief">
        <title>Shoot transcriptome of the giant reed, Arundo donax.</title>
        <authorList>
            <person name="Barrero R.A."/>
            <person name="Guerrero F.D."/>
            <person name="Moolhuijzen P."/>
            <person name="Goolsby J.A."/>
            <person name="Tidwell J."/>
            <person name="Bellgard S.E."/>
            <person name="Bellgard M.I."/>
        </authorList>
    </citation>
    <scope>NUCLEOTIDE SEQUENCE</scope>
    <source>
        <tissue evidence="1">Shoot tissue taken approximately 20 cm above the soil surface</tissue>
    </source>
</reference>
<organism evidence="1">
    <name type="scientific">Arundo donax</name>
    <name type="common">Giant reed</name>
    <name type="synonym">Donax arundinaceus</name>
    <dbReference type="NCBI Taxonomy" id="35708"/>
    <lineage>
        <taxon>Eukaryota</taxon>
        <taxon>Viridiplantae</taxon>
        <taxon>Streptophyta</taxon>
        <taxon>Embryophyta</taxon>
        <taxon>Tracheophyta</taxon>
        <taxon>Spermatophyta</taxon>
        <taxon>Magnoliopsida</taxon>
        <taxon>Liliopsida</taxon>
        <taxon>Poales</taxon>
        <taxon>Poaceae</taxon>
        <taxon>PACMAD clade</taxon>
        <taxon>Arundinoideae</taxon>
        <taxon>Arundineae</taxon>
        <taxon>Arundo</taxon>
    </lineage>
</organism>
<protein>
    <submittedName>
        <fullName evidence="1">Uncharacterized protein</fullName>
    </submittedName>
</protein>
<proteinExistence type="predicted"/>
<accession>A0A0A9CDR3</accession>
<dbReference type="EMBL" id="GBRH01224184">
    <property type="protein sequence ID" value="JAD73711.1"/>
    <property type="molecule type" value="Transcribed_RNA"/>
</dbReference>